<evidence type="ECO:0000256" key="11">
    <source>
        <dbReference type="RuleBase" id="RU079119"/>
    </source>
</evidence>
<dbReference type="GO" id="GO:0019843">
    <property type="term" value="F:rRNA binding"/>
    <property type="evidence" value="ECO:0007669"/>
    <property type="project" value="InterPro"/>
</dbReference>
<evidence type="ECO:0000256" key="7">
    <source>
        <dbReference type="ARBA" id="ARBA00023136"/>
    </source>
</evidence>
<feature type="transmembrane region" description="Helical" evidence="11">
    <location>
        <begin position="532"/>
        <end position="552"/>
    </location>
</feature>
<dbReference type="PANTHER" id="PTHR22883:SF301">
    <property type="entry name" value="PALMITOYLTRANSFERASE ZDHHC12"/>
    <property type="match status" value="1"/>
</dbReference>
<keyword evidence="8" id="KW-0564">Palmitate</keyword>
<dbReference type="GO" id="GO:0005783">
    <property type="term" value="C:endoplasmic reticulum"/>
    <property type="evidence" value="ECO:0007669"/>
    <property type="project" value="TreeGrafter"/>
</dbReference>
<dbReference type="HAMAP" id="MF_00360">
    <property type="entry name" value="Ribosomal_bS6"/>
    <property type="match status" value="1"/>
</dbReference>
<dbReference type="NCBIfam" id="TIGR00166">
    <property type="entry name" value="S6"/>
    <property type="match status" value="1"/>
</dbReference>
<dbReference type="InterPro" id="IPR000529">
    <property type="entry name" value="Ribosomal_bS6"/>
</dbReference>
<dbReference type="Gene3D" id="3.30.70.60">
    <property type="match status" value="1"/>
</dbReference>
<evidence type="ECO:0000256" key="3">
    <source>
        <dbReference type="ARBA" id="ARBA00009512"/>
    </source>
</evidence>
<evidence type="ECO:0000256" key="6">
    <source>
        <dbReference type="ARBA" id="ARBA00022989"/>
    </source>
</evidence>
<gene>
    <name evidence="13" type="ORF">PFNF54_02638</name>
</gene>
<dbReference type="InterPro" id="IPR035980">
    <property type="entry name" value="Ribosomal_bS6_sf"/>
</dbReference>
<dbReference type="OMA" id="CCNEKKC"/>
<dbReference type="SUPFAM" id="SSF54995">
    <property type="entry name" value="Ribosomal protein S6"/>
    <property type="match status" value="1"/>
</dbReference>
<dbReference type="InterPro" id="IPR014717">
    <property type="entry name" value="Transl_elong_EF1B/ribsomal_bS6"/>
</dbReference>
<comment type="subcellular location">
    <subcellularLocation>
        <location evidence="1">Endomembrane system</location>
        <topology evidence="1">Multi-pass membrane protein</topology>
    </subcellularLocation>
</comment>
<evidence type="ECO:0000256" key="4">
    <source>
        <dbReference type="ARBA" id="ARBA00022679"/>
    </source>
</evidence>
<evidence type="ECO:0000256" key="5">
    <source>
        <dbReference type="ARBA" id="ARBA00022692"/>
    </source>
</evidence>
<sequence>MKEGIIRPRRYKSFFLFFQNVRGYKNADKNSVYVLENKKKYINKNKNGTRKNEIYGSLNDYIYKLLIRRFKRKKEKQELNIYKNVQSAKSSYNIDLLFSCNYLISDIKKKIAEYIYELKLIEAQNFKVVYLGKRKLVRPIKKLTEAYYILFSFEIYPSMIEEISNKLKLQDPILRFIITKNEKKSKSIAFEESEPVKNGVDKLEQRYVTTCPTNYIETDQNIQLKNFVKQKKYNNTKEDHNNNNLKYDTYNKLSYFSTNDSGTSCSFFSSSTSECSTDELRSLTILHHKKKNTIITERCMRKKERYNQDFKIDENYIMTNYKKKENPIEVKRRYICYKNKRNDQLYNRCNFFLKLKDITSSLNKETDENTQNVDTNIINIKKFNKLNMFKINITKNHIVVLYKKKVPYYKPLYLRNINYIFINSNGKLKYTKKRTPNMFISNNNIKLNKINKHDIIFYKNIKEKEKNKNNHIFYLYRNKLYQYNIPLPYCKICDVYQILRSKHCQMCKRCVRTFDHHCPWINNCVAENNRSFFLLYLYFELFTIWCSIKFISHVVYLTLYDDNGFFYLFGCPFHFLLFLKVFLTQINETTWENISKKKIWYLKNISEQNHNPFFLGYIKNALIFFCYMPLPFIFLEKIRDFCLGLFFTSNMITYGKEGEIIWKRNTKLAYRSSIFIYQCVETFSRFIRRYCL</sequence>
<dbReference type="GO" id="GO:0019706">
    <property type="term" value="F:protein-cysteine S-palmitoyltransferase activity"/>
    <property type="evidence" value="ECO:0007669"/>
    <property type="project" value="UniProtKB-EC"/>
</dbReference>
<keyword evidence="14" id="KW-1185">Reference proteome</keyword>
<evidence type="ECO:0000256" key="9">
    <source>
        <dbReference type="ARBA" id="ARBA00023288"/>
    </source>
</evidence>
<dbReference type="CDD" id="cd00473">
    <property type="entry name" value="bS6"/>
    <property type="match status" value="1"/>
</dbReference>
<evidence type="ECO:0000313" key="14">
    <source>
        <dbReference type="Proteomes" id="UP000030673"/>
    </source>
</evidence>
<dbReference type="InterPro" id="IPR039859">
    <property type="entry name" value="PFA4/ZDH16/20/ERF2-like"/>
</dbReference>
<dbReference type="GO" id="GO:0005794">
    <property type="term" value="C:Golgi apparatus"/>
    <property type="evidence" value="ECO:0007669"/>
    <property type="project" value="TreeGrafter"/>
</dbReference>
<organism evidence="13 14">
    <name type="scientific">Plasmodium falciparum (isolate NF54)</name>
    <dbReference type="NCBI Taxonomy" id="5843"/>
    <lineage>
        <taxon>Eukaryota</taxon>
        <taxon>Sar</taxon>
        <taxon>Alveolata</taxon>
        <taxon>Apicomplexa</taxon>
        <taxon>Aconoidasida</taxon>
        <taxon>Haemosporida</taxon>
        <taxon>Plasmodiidae</taxon>
        <taxon>Plasmodium</taxon>
        <taxon>Plasmodium (Laverania)</taxon>
    </lineage>
</organism>
<feature type="transmembrane region" description="Helical" evidence="11">
    <location>
        <begin position="614"/>
        <end position="635"/>
    </location>
</feature>
<keyword evidence="6 11" id="KW-1133">Transmembrane helix</keyword>
<evidence type="ECO:0000256" key="8">
    <source>
        <dbReference type="ARBA" id="ARBA00023139"/>
    </source>
</evidence>
<keyword evidence="5 11" id="KW-0812">Transmembrane</keyword>
<dbReference type="InterPro" id="IPR020814">
    <property type="entry name" value="Ribosomal_S6_plastid/chlpt"/>
</dbReference>
<keyword evidence="13" id="KW-0689">Ribosomal protein</keyword>
<accession>W7KFR4</accession>
<evidence type="ECO:0000256" key="10">
    <source>
        <dbReference type="ARBA" id="ARBA00023315"/>
    </source>
</evidence>
<dbReference type="GO" id="GO:0005840">
    <property type="term" value="C:ribosome"/>
    <property type="evidence" value="ECO:0007669"/>
    <property type="project" value="UniProtKB-KW"/>
</dbReference>
<dbReference type="Proteomes" id="UP000030673">
    <property type="component" value="Unassembled WGS sequence"/>
</dbReference>
<dbReference type="EC" id="2.3.1.225" evidence="11"/>
<keyword evidence="9" id="KW-0449">Lipoprotein</keyword>
<dbReference type="GO" id="GO:0003735">
    <property type="term" value="F:structural constituent of ribosome"/>
    <property type="evidence" value="ECO:0007669"/>
    <property type="project" value="InterPro"/>
</dbReference>
<dbReference type="GO" id="GO:0006412">
    <property type="term" value="P:translation"/>
    <property type="evidence" value="ECO:0007669"/>
    <property type="project" value="InterPro"/>
</dbReference>
<comment type="similarity">
    <text evidence="3">Belongs to the bacterial ribosomal protein bS6 family.</text>
</comment>
<dbReference type="PROSITE" id="PS50216">
    <property type="entry name" value="DHHC"/>
    <property type="match status" value="1"/>
</dbReference>
<dbReference type="AlphaFoldDB" id="W7KFR4"/>
<feature type="domain" description="Palmitoyltransferase DHHC" evidence="12">
    <location>
        <begin position="488"/>
        <end position="596"/>
    </location>
</feature>
<comment type="similarity">
    <text evidence="2 11">Belongs to the DHHC palmitoyltransferase family.</text>
</comment>
<comment type="domain">
    <text evidence="11">The DHHC domain is required for palmitoyltransferase activity.</text>
</comment>
<protein>
    <recommendedName>
        <fullName evidence="11">Palmitoyltransferase</fullName>
        <ecNumber evidence="11">2.3.1.225</ecNumber>
    </recommendedName>
</protein>
<dbReference type="Pfam" id="PF01250">
    <property type="entry name" value="Ribosomal_S6"/>
    <property type="match status" value="1"/>
</dbReference>
<keyword evidence="4 11" id="KW-0808">Transferase</keyword>
<evidence type="ECO:0000313" key="13">
    <source>
        <dbReference type="EMBL" id="EWC88607.1"/>
    </source>
</evidence>
<keyword evidence="13" id="KW-0687">Ribonucleoprotein</keyword>
<evidence type="ECO:0000256" key="2">
    <source>
        <dbReference type="ARBA" id="ARBA00008574"/>
    </source>
</evidence>
<dbReference type="GO" id="GO:0006612">
    <property type="term" value="P:protein targeting to membrane"/>
    <property type="evidence" value="ECO:0007669"/>
    <property type="project" value="TreeGrafter"/>
</dbReference>
<evidence type="ECO:0000256" key="1">
    <source>
        <dbReference type="ARBA" id="ARBA00004127"/>
    </source>
</evidence>
<reference evidence="13 14" key="1">
    <citation type="submission" date="2013-02" db="EMBL/GenBank/DDBJ databases">
        <title>The Genome Sequence of Plasmodium falciparum NF54.</title>
        <authorList>
            <consortium name="The Broad Institute Genome Sequencing Platform"/>
            <consortium name="The Broad Institute Genome Sequencing Center for Infectious Disease"/>
            <person name="Neafsey D."/>
            <person name="Cheeseman I."/>
            <person name="Volkman S."/>
            <person name="Adams J."/>
            <person name="Walker B."/>
            <person name="Young S.K."/>
            <person name="Zeng Q."/>
            <person name="Gargeya S."/>
            <person name="Fitzgerald M."/>
            <person name="Haas B."/>
            <person name="Abouelleil A."/>
            <person name="Alvarado L."/>
            <person name="Arachchi H.M."/>
            <person name="Berlin A.M."/>
            <person name="Chapman S.B."/>
            <person name="Dewar J."/>
            <person name="Goldberg J."/>
            <person name="Griggs A."/>
            <person name="Gujja S."/>
            <person name="Hansen M."/>
            <person name="Howarth C."/>
            <person name="Imamovic A."/>
            <person name="Larimer J."/>
            <person name="McCowan C."/>
            <person name="Murphy C."/>
            <person name="Neiman D."/>
            <person name="Pearson M."/>
            <person name="Priest M."/>
            <person name="Roberts A."/>
            <person name="Saif S."/>
            <person name="Shea T."/>
            <person name="Sisk P."/>
            <person name="Sykes S."/>
            <person name="Wortman J."/>
            <person name="Nusbaum C."/>
            <person name="Birren B."/>
        </authorList>
    </citation>
    <scope>NUCLEOTIDE SEQUENCE [LARGE SCALE GENOMIC DNA]</scope>
    <source>
        <strain evidence="13 14">NF54</strain>
    </source>
</reference>
<dbReference type="EMBL" id="KE123807">
    <property type="protein sequence ID" value="EWC88607.1"/>
    <property type="molecule type" value="Genomic_DNA"/>
</dbReference>
<evidence type="ECO:0000259" key="12">
    <source>
        <dbReference type="Pfam" id="PF01529"/>
    </source>
</evidence>
<dbReference type="PANTHER" id="PTHR22883">
    <property type="entry name" value="ZINC FINGER DHHC DOMAIN CONTAINING PROTEIN"/>
    <property type="match status" value="1"/>
</dbReference>
<proteinExistence type="inferred from homology"/>
<keyword evidence="7 11" id="KW-0472">Membrane</keyword>
<name>W7KFR4_PLAFO</name>
<dbReference type="Pfam" id="PF01529">
    <property type="entry name" value="DHHC"/>
    <property type="match status" value="1"/>
</dbReference>
<dbReference type="InterPro" id="IPR001594">
    <property type="entry name" value="Palmitoyltrfase_DHHC"/>
</dbReference>
<feature type="transmembrane region" description="Helical" evidence="11">
    <location>
        <begin position="564"/>
        <end position="583"/>
    </location>
</feature>
<comment type="catalytic activity">
    <reaction evidence="11">
        <text>L-cysteinyl-[protein] + hexadecanoyl-CoA = S-hexadecanoyl-L-cysteinyl-[protein] + CoA</text>
        <dbReference type="Rhea" id="RHEA:36683"/>
        <dbReference type="Rhea" id="RHEA-COMP:10131"/>
        <dbReference type="Rhea" id="RHEA-COMP:11032"/>
        <dbReference type="ChEBI" id="CHEBI:29950"/>
        <dbReference type="ChEBI" id="CHEBI:57287"/>
        <dbReference type="ChEBI" id="CHEBI:57379"/>
        <dbReference type="ChEBI" id="CHEBI:74151"/>
        <dbReference type="EC" id="2.3.1.225"/>
    </reaction>
</comment>
<keyword evidence="10 11" id="KW-0012">Acyltransferase</keyword>